<evidence type="ECO:0000313" key="1">
    <source>
        <dbReference type="EMBL" id="EFX71316.1"/>
    </source>
</evidence>
<sequence length="208" mass="23719">MSLACMYLLYTVRVRHVQKYKSKSSHVHLNPKAGEVLASSLRRGWPSSQPAEGKGCMLILLEGHGDHYVTGSTSVLIMRPSVPMSPGYVDSKQQQRINSTPRCSLNTQQRQHTQHLLTTLMLVSTTPPRLQDYTKTYASLSYYTEVFLCPELQRYITKAPEYYTEAPNYYSDHSYYTEAAACYTTKAVDYYTETYCRALFVTLPSSSY</sequence>
<dbReference type="PANTHER" id="PTHR23263:SF124">
    <property type="entry name" value="SMALL PROLINE-RICH PROTEIN 3"/>
    <property type="match status" value="1"/>
</dbReference>
<dbReference type="PANTHER" id="PTHR23263">
    <property type="entry name" value="SMALL PROLINE-RICH PROTEIN"/>
    <property type="match status" value="1"/>
</dbReference>
<gene>
    <name evidence="1" type="ORF">DAPPUDRAFT_255925</name>
</gene>
<dbReference type="KEGG" id="dpx:DAPPUDRAFT_255925"/>
<dbReference type="AlphaFoldDB" id="E9HAC9"/>
<dbReference type="Proteomes" id="UP000000305">
    <property type="component" value="Unassembled WGS sequence"/>
</dbReference>
<proteinExistence type="predicted"/>
<dbReference type="HOGENOM" id="CLU_1322113_0_0_1"/>
<organism evidence="1 2">
    <name type="scientific">Daphnia pulex</name>
    <name type="common">Water flea</name>
    <dbReference type="NCBI Taxonomy" id="6669"/>
    <lineage>
        <taxon>Eukaryota</taxon>
        <taxon>Metazoa</taxon>
        <taxon>Ecdysozoa</taxon>
        <taxon>Arthropoda</taxon>
        <taxon>Crustacea</taxon>
        <taxon>Branchiopoda</taxon>
        <taxon>Diplostraca</taxon>
        <taxon>Cladocera</taxon>
        <taxon>Anomopoda</taxon>
        <taxon>Daphniidae</taxon>
        <taxon>Daphnia</taxon>
    </lineage>
</organism>
<dbReference type="EMBL" id="GL732611">
    <property type="protein sequence ID" value="EFX71316.1"/>
    <property type="molecule type" value="Genomic_DNA"/>
</dbReference>
<evidence type="ECO:0000313" key="2">
    <source>
        <dbReference type="Proteomes" id="UP000000305"/>
    </source>
</evidence>
<protein>
    <submittedName>
        <fullName evidence="1">Uncharacterized protein</fullName>
    </submittedName>
</protein>
<name>E9HAC9_DAPPU</name>
<dbReference type="InParanoid" id="E9HAC9"/>
<keyword evidence="2" id="KW-1185">Reference proteome</keyword>
<dbReference type="PhylomeDB" id="E9HAC9"/>
<reference evidence="1 2" key="1">
    <citation type="journal article" date="2011" name="Science">
        <title>The ecoresponsive genome of Daphnia pulex.</title>
        <authorList>
            <person name="Colbourne J.K."/>
            <person name="Pfrender M.E."/>
            <person name="Gilbert D."/>
            <person name="Thomas W.K."/>
            <person name="Tucker A."/>
            <person name="Oakley T.H."/>
            <person name="Tokishita S."/>
            <person name="Aerts A."/>
            <person name="Arnold G.J."/>
            <person name="Basu M.K."/>
            <person name="Bauer D.J."/>
            <person name="Caceres C.E."/>
            <person name="Carmel L."/>
            <person name="Casola C."/>
            <person name="Choi J.H."/>
            <person name="Detter J.C."/>
            <person name="Dong Q."/>
            <person name="Dusheyko S."/>
            <person name="Eads B.D."/>
            <person name="Frohlich T."/>
            <person name="Geiler-Samerotte K.A."/>
            <person name="Gerlach D."/>
            <person name="Hatcher P."/>
            <person name="Jogdeo S."/>
            <person name="Krijgsveld J."/>
            <person name="Kriventseva E.V."/>
            <person name="Kultz D."/>
            <person name="Laforsch C."/>
            <person name="Lindquist E."/>
            <person name="Lopez J."/>
            <person name="Manak J.R."/>
            <person name="Muller J."/>
            <person name="Pangilinan J."/>
            <person name="Patwardhan R.P."/>
            <person name="Pitluck S."/>
            <person name="Pritham E.J."/>
            <person name="Rechtsteiner A."/>
            <person name="Rho M."/>
            <person name="Rogozin I.B."/>
            <person name="Sakarya O."/>
            <person name="Salamov A."/>
            <person name="Schaack S."/>
            <person name="Shapiro H."/>
            <person name="Shiga Y."/>
            <person name="Skalitzky C."/>
            <person name="Smith Z."/>
            <person name="Souvorov A."/>
            <person name="Sung W."/>
            <person name="Tang Z."/>
            <person name="Tsuchiya D."/>
            <person name="Tu H."/>
            <person name="Vos H."/>
            <person name="Wang M."/>
            <person name="Wolf Y.I."/>
            <person name="Yamagata H."/>
            <person name="Yamada T."/>
            <person name="Ye Y."/>
            <person name="Shaw J.R."/>
            <person name="Andrews J."/>
            <person name="Crease T.J."/>
            <person name="Tang H."/>
            <person name="Lucas S.M."/>
            <person name="Robertson H.M."/>
            <person name="Bork P."/>
            <person name="Koonin E.V."/>
            <person name="Zdobnov E.M."/>
            <person name="Grigoriev I.V."/>
            <person name="Lynch M."/>
            <person name="Boore J.L."/>
        </authorList>
    </citation>
    <scope>NUCLEOTIDE SEQUENCE [LARGE SCALE GENOMIC DNA]</scope>
</reference>
<accession>E9HAC9</accession>